<sequence>MGEQEIKYYITRFVTRTKSYCHAGGERENGAQASIYMLSGVVGVEEAEAAVGDGSQKSELHAKNPSIPTASLGFSGRRVRGWMREAGHEAELLALREALISGESGYSRPDDGPMPDALHVISLLPAWKKASLVLFLACSFLFSFNKHSDSNHEHPDPMDSNHDPANTMESPPDPPDGPLAGFFTGLWQLILTLQRGLHQSQFMSALESAMESAMKAAMIRRKKNWSNVECRRRRWRIRERRSDDNGDKIQALREGRDRHRPFLEPIAPTHTHMQHRLNTLRLRIQAWSESVLGEAAQIPAHEVTSAAEGYRLPGLVAAFKNICCKATLDSRHLERSQLLLVDIVRGITAKILFDLAVCHPLGPCAKPARDRFSALFDTTSIGPDFKLQHNKAAKAWEAVCLNMYHSSHPVADTLGSAQDRAVAARRHMFWITVTINEALLPVLDAALPRGGHKLRPTKDSGPEEVQVTSALNDIVAEAMDIGRVLGQLCAGRVAMDKAWFEENADKDGFISPSEMGERIEARFSSKAGKLRESAKARAGIVLFPGLLKYGDEYGQNWDHWTVWGSAEVQLFAD</sequence>
<keyword evidence="3" id="KW-1185">Reference proteome</keyword>
<proteinExistence type="predicted"/>
<reference evidence="2" key="2">
    <citation type="submission" date="2023-05" db="EMBL/GenBank/DDBJ databases">
        <authorList>
            <consortium name="Lawrence Berkeley National Laboratory"/>
            <person name="Steindorff A."/>
            <person name="Hensen N."/>
            <person name="Bonometti L."/>
            <person name="Westerberg I."/>
            <person name="Brannstrom I.O."/>
            <person name="Guillou S."/>
            <person name="Cros-Aarteil S."/>
            <person name="Calhoun S."/>
            <person name="Haridas S."/>
            <person name="Kuo A."/>
            <person name="Mondo S."/>
            <person name="Pangilinan J."/>
            <person name="Riley R."/>
            <person name="Labutti K."/>
            <person name="Andreopoulos B."/>
            <person name="Lipzen A."/>
            <person name="Chen C."/>
            <person name="Yanf M."/>
            <person name="Daum C."/>
            <person name="Ng V."/>
            <person name="Clum A."/>
            <person name="Ohm R."/>
            <person name="Martin F."/>
            <person name="Silar P."/>
            <person name="Natvig D."/>
            <person name="Lalanne C."/>
            <person name="Gautier V."/>
            <person name="Ament-Velasquez S.L."/>
            <person name="Kruys A."/>
            <person name="Hutchinson M.I."/>
            <person name="Powell A.J."/>
            <person name="Barry K."/>
            <person name="Miller A.N."/>
            <person name="Grigoriev I.V."/>
            <person name="Debuchy R."/>
            <person name="Gladieux P."/>
            <person name="Thoren M.H."/>
            <person name="Johannesson H."/>
        </authorList>
    </citation>
    <scope>NUCLEOTIDE SEQUENCE</scope>
    <source>
        <strain evidence="2">PSN243</strain>
    </source>
</reference>
<evidence type="ECO:0000313" key="2">
    <source>
        <dbReference type="EMBL" id="KAK4446754.1"/>
    </source>
</evidence>
<feature type="compositionally biased region" description="Basic and acidic residues" evidence="1">
    <location>
        <begin position="149"/>
        <end position="162"/>
    </location>
</feature>
<gene>
    <name evidence="2" type="ORF">QBC34DRAFT_427817</name>
</gene>
<reference evidence="2" key="1">
    <citation type="journal article" date="2023" name="Mol. Phylogenet. Evol.">
        <title>Genome-scale phylogeny and comparative genomics of the fungal order Sordariales.</title>
        <authorList>
            <person name="Hensen N."/>
            <person name="Bonometti L."/>
            <person name="Westerberg I."/>
            <person name="Brannstrom I.O."/>
            <person name="Guillou S."/>
            <person name="Cros-Aarteil S."/>
            <person name="Calhoun S."/>
            <person name="Haridas S."/>
            <person name="Kuo A."/>
            <person name="Mondo S."/>
            <person name="Pangilinan J."/>
            <person name="Riley R."/>
            <person name="LaButti K."/>
            <person name="Andreopoulos B."/>
            <person name="Lipzen A."/>
            <person name="Chen C."/>
            <person name="Yan M."/>
            <person name="Daum C."/>
            <person name="Ng V."/>
            <person name="Clum A."/>
            <person name="Steindorff A."/>
            <person name="Ohm R.A."/>
            <person name="Martin F."/>
            <person name="Silar P."/>
            <person name="Natvig D.O."/>
            <person name="Lalanne C."/>
            <person name="Gautier V."/>
            <person name="Ament-Velasquez S.L."/>
            <person name="Kruys A."/>
            <person name="Hutchinson M.I."/>
            <person name="Powell A.J."/>
            <person name="Barry K."/>
            <person name="Miller A.N."/>
            <person name="Grigoriev I.V."/>
            <person name="Debuchy R."/>
            <person name="Gladieux P."/>
            <person name="Hiltunen Thoren M."/>
            <person name="Johannesson H."/>
        </authorList>
    </citation>
    <scope>NUCLEOTIDE SEQUENCE</scope>
    <source>
        <strain evidence="2">PSN243</strain>
    </source>
</reference>
<evidence type="ECO:0000256" key="1">
    <source>
        <dbReference type="SAM" id="MobiDB-lite"/>
    </source>
</evidence>
<accession>A0AAV9GF64</accession>
<comment type="caution">
    <text evidence="2">The sequence shown here is derived from an EMBL/GenBank/DDBJ whole genome shotgun (WGS) entry which is preliminary data.</text>
</comment>
<organism evidence="2 3">
    <name type="scientific">Podospora aff. communis PSN243</name>
    <dbReference type="NCBI Taxonomy" id="3040156"/>
    <lineage>
        <taxon>Eukaryota</taxon>
        <taxon>Fungi</taxon>
        <taxon>Dikarya</taxon>
        <taxon>Ascomycota</taxon>
        <taxon>Pezizomycotina</taxon>
        <taxon>Sordariomycetes</taxon>
        <taxon>Sordariomycetidae</taxon>
        <taxon>Sordariales</taxon>
        <taxon>Podosporaceae</taxon>
        <taxon>Podospora</taxon>
    </lineage>
</organism>
<evidence type="ECO:0008006" key="4">
    <source>
        <dbReference type="Google" id="ProtNLM"/>
    </source>
</evidence>
<name>A0AAV9GF64_9PEZI</name>
<feature type="region of interest" description="Disordered" evidence="1">
    <location>
        <begin position="149"/>
        <end position="177"/>
    </location>
</feature>
<dbReference type="EMBL" id="MU865954">
    <property type="protein sequence ID" value="KAK4446754.1"/>
    <property type="molecule type" value="Genomic_DNA"/>
</dbReference>
<evidence type="ECO:0000313" key="3">
    <source>
        <dbReference type="Proteomes" id="UP001321760"/>
    </source>
</evidence>
<dbReference type="AlphaFoldDB" id="A0AAV9GF64"/>
<protein>
    <recommendedName>
        <fullName evidence="4">EF-hand domain-containing protein</fullName>
    </recommendedName>
</protein>
<dbReference type="Proteomes" id="UP001321760">
    <property type="component" value="Unassembled WGS sequence"/>
</dbReference>